<keyword evidence="1" id="KW-1133">Transmembrane helix</keyword>
<gene>
    <name evidence="3" type="ORF">H5410_032587</name>
</gene>
<reference evidence="3 4" key="1">
    <citation type="submission" date="2020-09" db="EMBL/GenBank/DDBJ databases">
        <title>De no assembly of potato wild relative species, Solanum commersonii.</title>
        <authorList>
            <person name="Cho K."/>
        </authorList>
    </citation>
    <scope>NUCLEOTIDE SEQUENCE [LARGE SCALE GENOMIC DNA]</scope>
    <source>
        <strain evidence="3">LZ3.2</strain>
        <tissue evidence="3">Leaf</tissue>
    </source>
</reference>
<evidence type="ECO:0000313" key="3">
    <source>
        <dbReference type="EMBL" id="KAG5601217.1"/>
    </source>
</evidence>
<accession>A0A9J5YLG3</accession>
<sequence length="94" mass="11206">MLMEICDNISYHFHNEIKTFIQNIFDASSQKSENNDNLDVVSLRFRLVRQQGHYISSGTYLCSIASLFIFRGYFNTFFVLIYFSEFDLIRNLRK</sequence>
<dbReference type="InterPro" id="IPR001906">
    <property type="entry name" value="Terpene_synth_N"/>
</dbReference>
<organism evidence="3 4">
    <name type="scientific">Solanum commersonii</name>
    <name type="common">Commerson's wild potato</name>
    <name type="synonym">Commerson's nightshade</name>
    <dbReference type="NCBI Taxonomy" id="4109"/>
    <lineage>
        <taxon>Eukaryota</taxon>
        <taxon>Viridiplantae</taxon>
        <taxon>Streptophyta</taxon>
        <taxon>Embryophyta</taxon>
        <taxon>Tracheophyta</taxon>
        <taxon>Spermatophyta</taxon>
        <taxon>Magnoliopsida</taxon>
        <taxon>eudicotyledons</taxon>
        <taxon>Gunneridae</taxon>
        <taxon>Pentapetalae</taxon>
        <taxon>asterids</taxon>
        <taxon>lamiids</taxon>
        <taxon>Solanales</taxon>
        <taxon>Solanaceae</taxon>
        <taxon>Solanoideae</taxon>
        <taxon>Solaneae</taxon>
        <taxon>Solanum</taxon>
    </lineage>
</organism>
<keyword evidence="1" id="KW-0472">Membrane</keyword>
<evidence type="ECO:0000256" key="1">
    <source>
        <dbReference type="SAM" id="Phobius"/>
    </source>
</evidence>
<protein>
    <recommendedName>
        <fullName evidence="2">Terpene synthase N-terminal domain-containing protein</fullName>
    </recommendedName>
</protein>
<dbReference type="OrthoDB" id="1936865at2759"/>
<comment type="caution">
    <text evidence="3">The sequence shown here is derived from an EMBL/GenBank/DDBJ whole genome shotgun (WGS) entry which is preliminary data.</text>
</comment>
<dbReference type="Gene3D" id="1.50.10.130">
    <property type="entry name" value="Terpene synthase, N-terminal domain"/>
    <property type="match status" value="1"/>
</dbReference>
<keyword evidence="4" id="KW-1185">Reference proteome</keyword>
<evidence type="ECO:0000259" key="2">
    <source>
        <dbReference type="Pfam" id="PF01397"/>
    </source>
</evidence>
<name>A0A9J5YLG3_SOLCO</name>
<proteinExistence type="predicted"/>
<dbReference type="InterPro" id="IPR008930">
    <property type="entry name" value="Terpenoid_cyclase/PrenylTrfase"/>
</dbReference>
<keyword evidence="1" id="KW-0812">Transmembrane</keyword>
<dbReference type="InterPro" id="IPR036965">
    <property type="entry name" value="Terpene_synth_N_sf"/>
</dbReference>
<evidence type="ECO:0000313" key="4">
    <source>
        <dbReference type="Proteomes" id="UP000824120"/>
    </source>
</evidence>
<feature type="domain" description="Terpene synthase N-terminal" evidence="2">
    <location>
        <begin position="9"/>
        <end position="57"/>
    </location>
</feature>
<dbReference type="Proteomes" id="UP000824120">
    <property type="component" value="Chromosome 6"/>
</dbReference>
<dbReference type="EMBL" id="JACXVP010000006">
    <property type="protein sequence ID" value="KAG5601217.1"/>
    <property type="molecule type" value="Genomic_DNA"/>
</dbReference>
<dbReference type="AlphaFoldDB" id="A0A9J5YLG3"/>
<dbReference type="Pfam" id="PF01397">
    <property type="entry name" value="Terpene_synth"/>
    <property type="match status" value="1"/>
</dbReference>
<dbReference type="GO" id="GO:0010333">
    <property type="term" value="F:terpene synthase activity"/>
    <property type="evidence" value="ECO:0007669"/>
    <property type="project" value="InterPro"/>
</dbReference>
<feature type="transmembrane region" description="Helical" evidence="1">
    <location>
        <begin position="58"/>
        <end position="83"/>
    </location>
</feature>
<dbReference type="SUPFAM" id="SSF48239">
    <property type="entry name" value="Terpenoid cyclases/Protein prenyltransferases"/>
    <property type="match status" value="1"/>
</dbReference>